<feature type="transmembrane region" description="Helical" evidence="1">
    <location>
        <begin position="7"/>
        <end position="29"/>
    </location>
</feature>
<protein>
    <submittedName>
        <fullName evidence="2">TIGR01906 family membrane protein</fullName>
    </submittedName>
</protein>
<reference evidence="2" key="2">
    <citation type="submission" date="2021-09" db="EMBL/GenBank/DDBJ databases">
        <authorList>
            <person name="Gilroy R."/>
        </authorList>
    </citation>
    <scope>NUCLEOTIDE SEQUENCE</scope>
    <source>
        <strain evidence="2">ChiSjej5B23-16112</strain>
    </source>
</reference>
<dbReference type="AlphaFoldDB" id="A0A921LFH2"/>
<organism evidence="2 3">
    <name type="scientific">Lachnoclostridium phocaeense</name>
    <dbReference type="NCBI Taxonomy" id="1871021"/>
    <lineage>
        <taxon>Bacteria</taxon>
        <taxon>Bacillati</taxon>
        <taxon>Bacillota</taxon>
        <taxon>Clostridia</taxon>
        <taxon>Lachnospirales</taxon>
        <taxon>Lachnospiraceae</taxon>
    </lineage>
</organism>
<feature type="transmembrane region" description="Helical" evidence="1">
    <location>
        <begin position="201"/>
        <end position="223"/>
    </location>
</feature>
<dbReference type="Pfam" id="PF07314">
    <property type="entry name" value="Lit"/>
    <property type="match status" value="1"/>
</dbReference>
<name>A0A921LFH2_9FIRM</name>
<accession>A0A921LFH2</accession>
<dbReference type="Proteomes" id="UP000769156">
    <property type="component" value="Unassembled WGS sequence"/>
</dbReference>
<feature type="transmembrane region" description="Helical" evidence="1">
    <location>
        <begin position="111"/>
        <end position="129"/>
    </location>
</feature>
<feature type="transmembrane region" description="Helical" evidence="1">
    <location>
        <begin position="141"/>
        <end position="160"/>
    </location>
</feature>
<evidence type="ECO:0000313" key="2">
    <source>
        <dbReference type="EMBL" id="HJF93627.1"/>
    </source>
</evidence>
<evidence type="ECO:0000313" key="3">
    <source>
        <dbReference type="Proteomes" id="UP000769156"/>
    </source>
</evidence>
<dbReference type="EMBL" id="DYVY01000044">
    <property type="protein sequence ID" value="HJF93627.1"/>
    <property type="molecule type" value="Genomic_DNA"/>
</dbReference>
<comment type="caution">
    <text evidence="2">The sequence shown here is derived from an EMBL/GenBank/DDBJ whole genome shotgun (WGS) entry which is preliminary data.</text>
</comment>
<keyword evidence="1" id="KW-0812">Transmembrane</keyword>
<reference evidence="2" key="1">
    <citation type="journal article" date="2021" name="PeerJ">
        <title>Extensive microbial diversity within the chicken gut microbiome revealed by metagenomics and culture.</title>
        <authorList>
            <person name="Gilroy R."/>
            <person name="Ravi A."/>
            <person name="Getino M."/>
            <person name="Pursley I."/>
            <person name="Horton D.L."/>
            <person name="Alikhan N.F."/>
            <person name="Baker D."/>
            <person name="Gharbi K."/>
            <person name="Hall N."/>
            <person name="Watson M."/>
            <person name="Adriaenssens E.M."/>
            <person name="Foster-Nyarko E."/>
            <person name="Jarju S."/>
            <person name="Secka A."/>
            <person name="Antonio M."/>
            <person name="Oren A."/>
            <person name="Chaudhuri R.R."/>
            <person name="La Ragione R."/>
            <person name="Hildebrand F."/>
            <person name="Pallen M.J."/>
        </authorList>
    </citation>
    <scope>NUCLEOTIDE SEQUENCE</scope>
    <source>
        <strain evidence="2">ChiSjej5B23-16112</strain>
    </source>
</reference>
<dbReference type="NCBIfam" id="TIGR01906">
    <property type="entry name" value="integ_TIGR01906"/>
    <property type="match status" value="1"/>
</dbReference>
<evidence type="ECO:0000256" key="1">
    <source>
        <dbReference type="SAM" id="Phobius"/>
    </source>
</evidence>
<keyword evidence="1" id="KW-0472">Membrane</keyword>
<dbReference type="InterPro" id="IPR010178">
    <property type="entry name" value="Lit"/>
</dbReference>
<keyword evidence="1" id="KW-1133">Transmembrane helix</keyword>
<proteinExistence type="predicted"/>
<sequence>MKKLHHILAVAAMFLLVLALLITSFQIAIYGDPDYAFYEREYEKYNVTESLGMEMEDVMDVTEKMMDYLIGERPELSVITEAEGQTQDFFNEQDRLHMADVKNLFLGGLSLRWWLLGGAAVLIILLVILKGDWKRILPKAYFIALGIFLALTVVLGLLIASDFTKYFTIFHEIFFTNDLWLFDPATDYMIRMLPEGFFYDMVMRIGGVFIGSLLILLIVFLVWQRFLGKASPAPDVKENKKNL</sequence>
<gene>
    <name evidence="2" type="ORF">K8V82_02410</name>
</gene>